<gene>
    <name evidence="1" type="ORF">PFISCL1PPCAC_27686</name>
</gene>
<feature type="non-terminal residue" evidence="1">
    <location>
        <position position="1"/>
    </location>
</feature>
<name>A0AAV5X0A7_9BILA</name>
<evidence type="ECO:0000313" key="2">
    <source>
        <dbReference type="Proteomes" id="UP001432322"/>
    </source>
</evidence>
<evidence type="ECO:0000313" key="1">
    <source>
        <dbReference type="EMBL" id="GMT36389.1"/>
    </source>
</evidence>
<protein>
    <submittedName>
        <fullName evidence="1">Uncharacterized protein</fullName>
    </submittedName>
</protein>
<keyword evidence="2" id="KW-1185">Reference proteome</keyword>
<sequence length="208" mass="21898">LSPINFIDFMHKKAGGEGAHRGSTVHAYKYVHIMRGAFFAMRVIDLFAERVEVAMGSVAGCGNVNVVPVLSSSSECRWLDPLLIKSVEVDDAITVHVNRPLDVVLVQLPGLPVVPQGSVVVGVTITTPVGGVEPVGVPLVLRPESGGFEPECARDRIDVGISSGGVAVGRPVEGSVVVETIALPIVHHFVVATVLVHGRHGVAIVRDT</sequence>
<dbReference type="Proteomes" id="UP001432322">
    <property type="component" value="Unassembled WGS sequence"/>
</dbReference>
<proteinExistence type="predicted"/>
<comment type="caution">
    <text evidence="1">The sequence shown here is derived from an EMBL/GenBank/DDBJ whole genome shotgun (WGS) entry which is preliminary data.</text>
</comment>
<reference evidence="1" key="1">
    <citation type="submission" date="2023-10" db="EMBL/GenBank/DDBJ databases">
        <title>Genome assembly of Pristionchus species.</title>
        <authorList>
            <person name="Yoshida K."/>
            <person name="Sommer R.J."/>
        </authorList>
    </citation>
    <scope>NUCLEOTIDE SEQUENCE</scope>
    <source>
        <strain evidence="1">RS5133</strain>
    </source>
</reference>
<dbReference type="EMBL" id="BTSY01000007">
    <property type="protein sequence ID" value="GMT36389.1"/>
    <property type="molecule type" value="Genomic_DNA"/>
</dbReference>
<organism evidence="1 2">
    <name type="scientific">Pristionchus fissidentatus</name>
    <dbReference type="NCBI Taxonomy" id="1538716"/>
    <lineage>
        <taxon>Eukaryota</taxon>
        <taxon>Metazoa</taxon>
        <taxon>Ecdysozoa</taxon>
        <taxon>Nematoda</taxon>
        <taxon>Chromadorea</taxon>
        <taxon>Rhabditida</taxon>
        <taxon>Rhabditina</taxon>
        <taxon>Diplogasteromorpha</taxon>
        <taxon>Diplogasteroidea</taxon>
        <taxon>Neodiplogasteridae</taxon>
        <taxon>Pristionchus</taxon>
    </lineage>
</organism>
<dbReference type="AlphaFoldDB" id="A0AAV5X0A7"/>
<accession>A0AAV5X0A7</accession>